<sequence>MSPSPLPSLRRTLTTPGWRRSLLLRRVAAALLVLLALALTVREATGQDPSAVVFARDVPAGAAVTADDVSSVRVPPHLLPADALTDPGEVEGRVVTAAAQSGEIATKHRFIEIGPAGTDVSGITHLVPVRLAEPEVIPLLHHGDTVDVVTHAPDSGLPETIAAGGKVILASAQDTPGTLLVALPADDARAVAAASLGSPLAVVITGDRASGG</sequence>
<reference evidence="2 3" key="1">
    <citation type="submission" date="2023-05" db="EMBL/GenBank/DDBJ databases">
        <title>Corynebacterium suedekumii sp. nov. and Corynebacterium breve sp. nov. isolated from raw cow's milk.</title>
        <authorList>
            <person name="Baer M.K."/>
            <person name="Mehl L."/>
            <person name="Hellmuth R."/>
            <person name="Marke G."/>
            <person name="Lipski A."/>
        </authorList>
    </citation>
    <scope>NUCLEOTIDE SEQUENCE [LARGE SCALE GENOMIC DNA]</scope>
    <source>
        <strain evidence="2 3">LM112</strain>
    </source>
</reference>
<evidence type="ECO:0000313" key="3">
    <source>
        <dbReference type="Proteomes" id="UP001238805"/>
    </source>
</evidence>
<dbReference type="EMBL" id="CP126970">
    <property type="protein sequence ID" value="WIM69200.1"/>
    <property type="molecule type" value="Genomic_DNA"/>
</dbReference>
<feature type="domain" description="SAF" evidence="1">
    <location>
        <begin position="49"/>
        <end position="111"/>
    </location>
</feature>
<dbReference type="Pfam" id="PF08666">
    <property type="entry name" value="SAF"/>
    <property type="match status" value="1"/>
</dbReference>
<gene>
    <name evidence="2" type="ORF">QP029_07850</name>
</gene>
<accession>A0ABY8VNP2</accession>
<dbReference type="CDD" id="cd11614">
    <property type="entry name" value="SAF_CpaB_FlgA_like"/>
    <property type="match status" value="1"/>
</dbReference>
<dbReference type="SMART" id="SM00858">
    <property type="entry name" value="SAF"/>
    <property type="match status" value="1"/>
</dbReference>
<proteinExistence type="predicted"/>
<dbReference type="RefSeq" id="WP_284873795.1">
    <property type="nucleotide sequence ID" value="NZ_CP126970.1"/>
</dbReference>
<evidence type="ECO:0000259" key="1">
    <source>
        <dbReference type="SMART" id="SM00858"/>
    </source>
</evidence>
<protein>
    <submittedName>
        <fullName evidence="2">SAF domain-containing protein</fullName>
    </submittedName>
</protein>
<dbReference type="Proteomes" id="UP001238805">
    <property type="component" value="Chromosome"/>
</dbReference>
<evidence type="ECO:0000313" key="2">
    <source>
        <dbReference type="EMBL" id="WIM69200.1"/>
    </source>
</evidence>
<dbReference type="InterPro" id="IPR013974">
    <property type="entry name" value="SAF"/>
</dbReference>
<name>A0ABY8VNP2_9CORY</name>
<organism evidence="2 3">
    <name type="scientific">Corynebacterium suedekumii</name>
    <dbReference type="NCBI Taxonomy" id="3049801"/>
    <lineage>
        <taxon>Bacteria</taxon>
        <taxon>Bacillati</taxon>
        <taxon>Actinomycetota</taxon>
        <taxon>Actinomycetes</taxon>
        <taxon>Mycobacteriales</taxon>
        <taxon>Corynebacteriaceae</taxon>
        <taxon>Corynebacterium</taxon>
    </lineage>
</organism>
<keyword evidence="3" id="KW-1185">Reference proteome</keyword>